<gene>
    <name evidence="1" type="ORF">PsorP6_015838</name>
</gene>
<evidence type="ECO:0000313" key="1">
    <source>
        <dbReference type="EMBL" id="KAI9920107.1"/>
    </source>
</evidence>
<dbReference type="Proteomes" id="UP001163321">
    <property type="component" value="Chromosome 10"/>
</dbReference>
<evidence type="ECO:0000313" key="2">
    <source>
        <dbReference type="Proteomes" id="UP001163321"/>
    </source>
</evidence>
<dbReference type="EMBL" id="CM047589">
    <property type="protein sequence ID" value="KAI9920107.1"/>
    <property type="molecule type" value="Genomic_DNA"/>
</dbReference>
<name>A0ACC0WMX5_9STRA</name>
<keyword evidence="2" id="KW-1185">Reference proteome</keyword>
<sequence>MMSDNKRKWPWSYPYRKEKETAWCEAILEDQSIKDSAKDGSYIICGVCKTGGGGNGATLKKIFSRRPYSTERWNEHIQTVCHKLALTQNNTRVTDFFKPSVTSHQAALSGEKEPSSLTPSSSAVNLNFGGHRSSNVQAVRLKPCPGMFANIFKHESSKYFKLFEEFGEPPSSVHFLSMGSSKAWSIHSTDCDKVYRLRPGKAKSGPCDKCLALETRALRKRLLRMIDVAGVLKILDAPAVGDSAVLDEEEYRRLKNFSHGNQHTNEAKKALFKRVRDFLSYHDWCVKNQGALRAIGVPLPIGCTEKKGILNPDAFITQFHFLYHSQPEFRDSLLVGLAKAYVAKMIVLMNPQYAAKLIDFCQVMRLGSKAAYEILQANLLTVSVRQLQRIGSADRRTRTTAIDLDRESIIQRCKEWVGSVKGESETLLVSLAIDATKVPKRLEVNATYQIRVGKIAPYHSEKISEGMSVENVDDKEMSSEVKCAVFSAQNGRSGACPMTLLAARPQSTNELSDFNEYIVDIVTSLEDVRLVSVSCDGLASESDFIRGKLLDFLQSKSSTLGLMDMNHVAKALRSQLVLGSSLITAGANIVDPGLLLEAGIAKELVQVTDYTSDALVLRLCSLESMDKLCALSNEEEGSIAATGLCIFFLRTLLIGANSDSLDRDIRLQQREVESLEVEQNNANYEGVQIDEGPCAGAQIEEKLLQLLNCASEQMGVLLNSPGLGLKAGSSPFCHSFANFQDLANAFKDYMPATFRYDDGDLGGNSKTPHTGPDGSHSQGTDVENVFLESMAAILGPVAGTDNGSTSLIQQEGVDSRIASALDTVERSTAELGGSEAGIQEASVISAGVIVRHMEIRHGSNPNLLLRNYPRRNLERFLYPDLDALRSGYDLFLLAKGCFTEVKARLPEEKGAIDGQTKARSLQARWFSSGSIGVIDKECEMPLWKKEPPWKLVQGWNAIRLS</sequence>
<accession>A0ACC0WMX5</accession>
<reference evidence="1 2" key="1">
    <citation type="journal article" date="2022" name="bioRxiv">
        <title>The genome of the oomycete Peronosclerospora sorghi, a cosmopolitan pathogen of maize and sorghum, is inflated with dispersed pseudogenes.</title>
        <authorList>
            <person name="Fletcher K."/>
            <person name="Martin F."/>
            <person name="Isakeit T."/>
            <person name="Cavanaugh K."/>
            <person name="Magill C."/>
            <person name="Michelmore R."/>
        </authorList>
    </citation>
    <scope>NUCLEOTIDE SEQUENCE [LARGE SCALE GENOMIC DNA]</scope>
    <source>
        <strain evidence="1">P6</strain>
    </source>
</reference>
<comment type="caution">
    <text evidence="1">The sequence shown here is derived from an EMBL/GenBank/DDBJ whole genome shotgun (WGS) entry which is preliminary data.</text>
</comment>
<organism evidence="1 2">
    <name type="scientific">Peronosclerospora sorghi</name>
    <dbReference type="NCBI Taxonomy" id="230839"/>
    <lineage>
        <taxon>Eukaryota</taxon>
        <taxon>Sar</taxon>
        <taxon>Stramenopiles</taxon>
        <taxon>Oomycota</taxon>
        <taxon>Peronosporomycetes</taxon>
        <taxon>Peronosporales</taxon>
        <taxon>Peronosporaceae</taxon>
        <taxon>Peronosclerospora</taxon>
    </lineage>
</organism>
<protein>
    <submittedName>
        <fullName evidence="1">Uncharacterized protein</fullName>
    </submittedName>
</protein>
<proteinExistence type="predicted"/>